<dbReference type="InParanoid" id="G9MLF1"/>
<sequence length="422" mass="47835">MDQGLYLDPLSAYKTRVHLGYESLPSLVSIYQTTSADQPQPVQKKWTLGPTTSPQTVFELLCLQDSSTMFPFTNIWAPEDGPDKVYACCAFQCLRFSNFLSFPNTETIQTLILLVNFLRNQADAGASWSLLGLAIRLAQTIGIHCSSDPEGLSDKNERDETLVHKHIWRSLMWQDTLISLCYARPLGITILEDIAITAPAGLNEKRFDSFLDSCHNLFMVANKIGQALHGAKIAKERLPLLNILDFKNLINQIETRSLPHIQDVTKCQNKADYFQHFFFRMFSDSIMLCLCRPAILSGHHEYDQELNNLHMSRCRSVLRTYLELLSLNCPIRRSWIFIHVALSCALCLGVSADVRELKSDKVVLKQFLVALAESMICHNIPPYANALRLLGDIIDKHKMLGEYARELEMQKNEVAHATEAET</sequence>
<comment type="caution">
    <text evidence="3">The sequence shown here is derived from an EMBL/GenBank/DDBJ whole genome shotgun (WGS) entry which is preliminary data.</text>
</comment>
<accession>G9MLF1</accession>
<dbReference type="Proteomes" id="UP000007115">
    <property type="component" value="Unassembled WGS sequence"/>
</dbReference>
<name>G9MLF1_HYPVG</name>
<evidence type="ECO:0000313" key="3">
    <source>
        <dbReference type="EMBL" id="EHK24202.1"/>
    </source>
</evidence>
<evidence type="ECO:0000313" key="4">
    <source>
        <dbReference type="Proteomes" id="UP000007115"/>
    </source>
</evidence>
<dbReference type="EMBL" id="ABDF02000004">
    <property type="protein sequence ID" value="EHK24202.1"/>
    <property type="molecule type" value="Genomic_DNA"/>
</dbReference>
<keyword evidence="4" id="KW-1185">Reference proteome</keyword>
<evidence type="ECO:0000259" key="2">
    <source>
        <dbReference type="SMART" id="SM00906"/>
    </source>
</evidence>
<dbReference type="GO" id="GO:0006351">
    <property type="term" value="P:DNA-templated transcription"/>
    <property type="evidence" value="ECO:0007669"/>
    <property type="project" value="InterPro"/>
</dbReference>
<dbReference type="SMART" id="SM00906">
    <property type="entry name" value="Fungal_trans"/>
    <property type="match status" value="1"/>
</dbReference>
<dbReference type="OrthoDB" id="1747771at2759"/>
<organism evidence="3 4">
    <name type="scientific">Hypocrea virens (strain Gv29-8 / FGSC 10586)</name>
    <name type="common">Gliocladium virens</name>
    <name type="synonym">Trichoderma virens</name>
    <dbReference type="NCBI Taxonomy" id="413071"/>
    <lineage>
        <taxon>Eukaryota</taxon>
        <taxon>Fungi</taxon>
        <taxon>Dikarya</taxon>
        <taxon>Ascomycota</taxon>
        <taxon>Pezizomycotina</taxon>
        <taxon>Sordariomycetes</taxon>
        <taxon>Hypocreomycetidae</taxon>
        <taxon>Hypocreales</taxon>
        <taxon>Hypocreaceae</taxon>
        <taxon>Trichoderma</taxon>
    </lineage>
</organism>
<feature type="domain" description="Xylanolytic transcriptional activator regulatory" evidence="2">
    <location>
        <begin position="127"/>
        <end position="207"/>
    </location>
</feature>
<dbReference type="CDD" id="cd12148">
    <property type="entry name" value="fungal_TF_MHR"/>
    <property type="match status" value="1"/>
</dbReference>
<gene>
    <name evidence="3" type="ORF">TRIVIDRAFT_219660</name>
</gene>
<dbReference type="InterPro" id="IPR004507">
    <property type="entry name" value="UbiX-like"/>
</dbReference>
<dbReference type="eggNOG" id="ENOG502SIWN">
    <property type="taxonomic scope" value="Eukaryota"/>
</dbReference>
<evidence type="ECO:0000256" key="1">
    <source>
        <dbReference type="ARBA" id="ARBA00023242"/>
    </source>
</evidence>
<protein>
    <recommendedName>
        <fullName evidence="2">Xylanolytic transcriptional activator regulatory domain-containing protein</fullName>
    </recommendedName>
</protein>
<dbReference type="GO" id="GO:0008270">
    <property type="term" value="F:zinc ion binding"/>
    <property type="evidence" value="ECO:0007669"/>
    <property type="project" value="InterPro"/>
</dbReference>
<dbReference type="PANTHER" id="PTHR43374">
    <property type="entry name" value="FLAVIN PRENYLTRANSFERASE"/>
    <property type="match status" value="1"/>
</dbReference>
<proteinExistence type="predicted"/>
<dbReference type="GO" id="GO:0016831">
    <property type="term" value="F:carboxy-lyase activity"/>
    <property type="evidence" value="ECO:0007669"/>
    <property type="project" value="TreeGrafter"/>
</dbReference>
<dbReference type="GeneID" id="25791433"/>
<dbReference type="STRING" id="413071.G9MLF1"/>
<dbReference type="AlphaFoldDB" id="G9MLF1"/>
<dbReference type="InterPro" id="IPR007219">
    <property type="entry name" value="XnlR_reg_dom"/>
</dbReference>
<dbReference type="GO" id="GO:0003677">
    <property type="term" value="F:DNA binding"/>
    <property type="evidence" value="ECO:0007669"/>
    <property type="project" value="InterPro"/>
</dbReference>
<dbReference type="HOGENOM" id="CLU_650620_0_0_1"/>
<dbReference type="RefSeq" id="XP_013958416.1">
    <property type="nucleotide sequence ID" value="XM_014102941.1"/>
</dbReference>
<dbReference type="VEuPathDB" id="FungiDB:TRIVIDRAFT_219660"/>
<dbReference type="OMA" id="CPIRRSW"/>
<dbReference type="PANTHER" id="PTHR43374:SF1">
    <property type="entry name" value="FLAVIN PRENYLTRANSFERASE PAD1, MITOCHONDRIAL"/>
    <property type="match status" value="1"/>
</dbReference>
<keyword evidence="1" id="KW-0539">Nucleus</keyword>
<reference evidence="3 4" key="1">
    <citation type="journal article" date="2011" name="Genome Biol.">
        <title>Comparative genome sequence analysis underscores mycoparasitism as the ancestral life style of Trichoderma.</title>
        <authorList>
            <person name="Kubicek C.P."/>
            <person name="Herrera-Estrella A."/>
            <person name="Seidl-Seiboth V."/>
            <person name="Martinez D.A."/>
            <person name="Druzhinina I.S."/>
            <person name="Thon M."/>
            <person name="Zeilinger S."/>
            <person name="Casas-Flores S."/>
            <person name="Horwitz B.A."/>
            <person name="Mukherjee P.K."/>
            <person name="Mukherjee M."/>
            <person name="Kredics L."/>
            <person name="Alcaraz L.D."/>
            <person name="Aerts A."/>
            <person name="Antal Z."/>
            <person name="Atanasova L."/>
            <person name="Cervantes-Badillo M.G."/>
            <person name="Challacombe J."/>
            <person name="Chertkov O."/>
            <person name="McCluskey K."/>
            <person name="Coulpier F."/>
            <person name="Deshpande N."/>
            <person name="von Doehren H."/>
            <person name="Ebbole D.J."/>
            <person name="Esquivel-Naranjo E.U."/>
            <person name="Fekete E."/>
            <person name="Flipphi M."/>
            <person name="Glaser F."/>
            <person name="Gomez-Rodriguez E.Y."/>
            <person name="Gruber S."/>
            <person name="Han C."/>
            <person name="Henrissat B."/>
            <person name="Hermosa R."/>
            <person name="Hernandez-Onate M."/>
            <person name="Karaffa L."/>
            <person name="Kosti I."/>
            <person name="Le Crom S."/>
            <person name="Lindquist E."/>
            <person name="Lucas S."/>
            <person name="Luebeck M."/>
            <person name="Luebeck P.S."/>
            <person name="Margeot A."/>
            <person name="Metz B."/>
            <person name="Misra M."/>
            <person name="Nevalainen H."/>
            <person name="Omann M."/>
            <person name="Packer N."/>
            <person name="Perrone G."/>
            <person name="Uresti-Rivera E.E."/>
            <person name="Salamov A."/>
            <person name="Schmoll M."/>
            <person name="Seiboth B."/>
            <person name="Shapiro H."/>
            <person name="Sukno S."/>
            <person name="Tamayo-Ramos J.A."/>
            <person name="Tisch D."/>
            <person name="Wiest A."/>
            <person name="Wilkinson H.H."/>
            <person name="Zhang M."/>
            <person name="Coutinho P.M."/>
            <person name="Kenerley C.M."/>
            <person name="Monte E."/>
            <person name="Baker S.E."/>
            <person name="Grigoriev I.V."/>
        </authorList>
    </citation>
    <scope>NUCLEOTIDE SEQUENCE [LARGE SCALE GENOMIC DNA]</scope>
    <source>
        <strain evidence="4">Gv29-8 / FGSC 10586</strain>
    </source>
</reference>
<dbReference type="Pfam" id="PF04082">
    <property type="entry name" value="Fungal_trans"/>
    <property type="match status" value="1"/>
</dbReference>